<gene>
    <name evidence="2" type="ORF">Agub_g10824</name>
</gene>
<evidence type="ECO:0000313" key="2">
    <source>
        <dbReference type="EMBL" id="GFR48881.1"/>
    </source>
</evidence>
<accession>A0AAD3DVQ3</accession>
<comment type="caution">
    <text evidence="2">The sequence shown here is derived from an EMBL/GenBank/DDBJ whole genome shotgun (WGS) entry which is preliminary data.</text>
</comment>
<name>A0AAD3DVQ3_9CHLO</name>
<dbReference type="EMBL" id="BMAR01000026">
    <property type="protein sequence ID" value="GFR48881.1"/>
    <property type="molecule type" value="Genomic_DNA"/>
</dbReference>
<dbReference type="AlphaFoldDB" id="A0AAD3DVQ3"/>
<organism evidence="2 3">
    <name type="scientific">Astrephomene gubernaculifera</name>
    <dbReference type="NCBI Taxonomy" id="47775"/>
    <lineage>
        <taxon>Eukaryota</taxon>
        <taxon>Viridiplantae</taxon>
        <taxon>Chlorophyta</taxon>
        <taxon>core chlorophytes</taxon>
        <taxon>Chlorophyceae</taxon>
        <taxon>CS clade</taxon>
        <taxon>Chlamydomonadales</taxon>
        <taxon>Astrephomenaceae</taxon>
        <taxon>Astrephomene</taxon>
    </lineage>
</organism>
<evidence type="ECO:0000313" key="3">
    <source>
        <dbReference type="Proteomes" id="UP001054857"/>
    </source>
</evidence>
<sequence>MSKGVPIAQRPDLKDASLTTRLDAVFGSLGLAAGSGGWSLRQDVQPFRAGAGVEEYNYSSDEEDPNEGLRPVMPSRLVDSDDENADGNGRDDVPPLERADSEADAEEGGIGGVHAEERAARERERLRASLTSRRAFEAEAEEDEFDRFATGTMDMRNRLVDAKPPGSTEVPLTSAWERMHGRLQQQLEDQEEAVDMEAERPVSQSVHVAEGTTDAGQAAAAGMDVDTARAGNTGTATTSPTDATNPTTTTITTTSSTASPASASRKRPRGSSADTATAAAPGGSSAPPATTSSNRSGGGGDVATGDAEML</sequence>
<feature type="region of interest" description="Disordered" evidence="1">
    <location>
        <begin position="186"/>
        <end position="310"/>
    </location>
</feature>
<evidence type="ECO:0000256" key="1">
    <source>
        <dbReference type="SAM" id="MobiDB-lite"/>
    </source>
</evidence>
<proteinExistence type="predicted"/>
<feature type="compositionally biased region" description="Low complexity" evidence="1">
    <location>
        <begin position="209"/>
        <end position="263"/>
    </location>
</feature>
<feature type="compositionally biased region" description="Low complexity" evidence="1">
    <location>
        <begin position="270"/>
        <end position="293"/>
    </location>
</feature>
<feature type="region of interest" description="Disordered" evidence="1">
    <location>
        <begin position="55"/>
        <end position="127"/>
    </location>
</feature>
<protein>
    <submittedName>
        <fullName evidence="2">Uncharacterized protein</fullName>
    </submittedName>
</protein>
<feature type="compositionally biased region" description="Basic and acidic residues" evidence="1">
    <location>
        <begin position="114"/>
        <end position="127"/>
    </location>
</feature>
<feature type="compositionally biased region" description="Basic and acidic residues" evidence="1">
    <location>
        <begin position="88"/>
        <end position="101"/>
    </location>
</feature>
<keyword evidence="3" id="KW-1185">Reference proteome</keyword>
<feature type="non-terminal residue" evidence="2">
    <location>
        <position position="1"/>
    </location>
</feature>
<dbReference type="Proteomes" id="UP001054857">
    <property type="component" value="Unassembled WGS sequence"/>
</dbReference>
<reference evidence="2 3" key="1">
    <citation type="journal article" date="2021" name="Sci. Rep.">
        <title>Genome sequencing of the multicellular alga Astrephomene provides insights into convergent evolution of germ-soma differentiation.</title>
        <authorList>
            <person name="Yamashita S."/>
            <person name="Yamamoto K."/>
            <person name="Matsuzaki R."/>
            <person name="Suzuki S."/>
            <person name="Yamaguchi H."/>
            <person name="Hirooka S."/>
            <person name="Minakuchi Y."/>
            <person name="Miyagishima S."/>
            <person name="Kawachi M."/>
            <person name="Toyoda A."/>
            <person name="Nozaki H."/>
        </authorList>
    </citation>
    <scope>NUCLEOTIDE SEQUENCE [LARGE SCALE GENOMIC DNA]</scope>
    <source>
        <strain evidence="2 3">NIES-4017</strain>
    </source>
</reference>